<organism evidence="2 3">
    <name type="scientific">Pectinatus haikarae</name>
    <dbReference type="NCBI Taxonomy" id="349096"/>
    <lineage>
        <taxon>Bacteria</taxon>
        <taxon>Bacillati</taxon>
        <taxon>Bacillota</taxon>
        <taxon>Negativicutes</taxon>
        <taxon>Selenomonadales</taxon>
        <taxon>Selenomonadaceae</taxon>
        <taxon>Pectinatus</taxon>
    </lineage>
</organism>
<dbReference type="EMBL" id="JAUSUE010000008">
    <property type="protein sequence ID" value="MDQ0203714.1"/>
    <property type="molecule type" value="Genomic_DNA"/>
</dbReference>
<keyword evidence="1" id="KW-0812">Transmembrane</keyword>
<comment type="caution">
    <text evidence="2">The sequence shown here is derived from an EMBL/GenBank/DDBJ whole genome shotgun (WGS) entry which is preliminary data.</text>
</comment>
<evidence type="ECO:0008006" key="4">
    <source>
        <dbReference type="Google" id="ProtNLM"/>
    </source>
</evidence>
<keyword evidence="1" id="KW-0472">Membrane</keyword>
<dbReference type="Gene3D" id="3.20.20.370">
    <property type="entry name" value="Glycoside hydrolase/deacetylase"/>
    <property type="match status" value="1"/>
</dbReference>
<proteinExistence type="predicted"/>
<keyword evidence="1" id="KW-1133">Transmembrane helix</keyword>
<dbReference type="InterPro" id="IPR051398">
    <property type="entry name" value="Polysacch_Deacetylase"/>
</dbReference>
<dbReference type="PANTHER" id="PTHR34216:SF3">
    <property type="entry name" value="POLY-BETA-1,6-N-ACETYL-D-GLUCOSAMINE N-DEACETYLASE"/>
    <property type="match status" value="1"/>
</dbReference>
<protein>
    <recommendedName>
        <fullName evidence="4">Polysaccharide deacetylase</fullName>
    </recommendedName>
</protein>
<reference evidence="2 3" key="1">
    <citation type="submission" date="2023-07" db="EMBL/GenBank/DDBJ databases">
        <title>Genomic Encyclopedia of Type Strains, Phase IV (KMG-IV): sequencing the most valuable type-strain genomes for metagenomic binning, comparative biology and taxonomic classification.</title>
        <authorList>
            <person name="Goeker M."/>
        </authorList>
    </citation>
    <scope>NUCLEOTIDE SEQUENCE [LARGE SCALE GENOMIC DNA]</scope>
    <source>
        <strain evidence="2 3">DSM 16980</strain>
    </source>
</reference>
<dbReference type="PANTHER" id="PTHR34216">
    <property type="match status" value="1"/>
</dbReference>
<gene>
    <name evidence="2" type="ORF">J2S01_001431</name>
</gene>
<dbReference type="SUPFAM" id="SSF88713">
    <property type="entry name" value="Glycoside hydrolase/deacetylase"/>
    <property type="match status" value="1"/>
</dbReference>
<dbReference type="InterPro" id="IPR011330">
    <property type="entry name" value="Glyco_hydro/deAcase_b/a-brl"/>
</dbReference>
<dbReference type="Proteomes" id="UP001239167">
    <property type="component" value="Unassembled WGS sequence"/>
</dbReference>
<evidence type="ECO:0000313" key="2">
    <source>
        <dbReference type="EMBL" id="MDQ0203714.1"/>
    </source>
</evidence>
<evidence type="ECO:0000313" key="3">
    <source>
        <dbReference type="Proteomes" id="UP001239167"/>
    </source>
</evidence>
<evidence type="ECO:0000256" key="1">
    <source>
        <dbReference type="SAM" id="Phobius"/>
    </source>
</evidence>
<accession>A0ABT9Y9C8</accession>
<dbReference type="RefSeq" id="WP_307223816.1">
    <property type="nucleotide sequence ID" value="NZ_CP116940.1"/>
</dbReference>
<name>A0ABT9Y9C8_9FIRM</name>
<keyword evidence="3" id="KW-1185">Reference proteome</keyword>
<feature type="transmembrane region" description="Helical" evidence="1">
    <location>
        <begin position="21"/>
        <end position="43"/>
    </location>
</feature>
<sequence>MEKNNDTDSKNFSRIRNRKKFIRTVLQLVLLSAILLFSIYNIFYRDTYQPYTDKIQEEKGFIALSYFGVQRTEGSQLLISQDRLRHQLESLKKQGYETITSEDIYNYYKNGDKLPDKAVYLMFEDGRRDTAIFAKDILEKLNYKAAIFTYPENFTKKDNKFLSPEDLQQLLDSTYWELGSNGYRLFYINIFDRYGNYLGEVNPLMFSMMHQYLGRRYNHYLMDYIRDKYGVPKESYDRMKDRISYDYEKLESSYIDNIGYVPPVSILMHANTGSFGNDPQVSNVNAYWLTKLFKLNFNREGYALNIKNSSIYDLTRLQPQAWWPSNHLLMRIKYDTGQDLNFETGDSSKSAAWSVLKGASEFLDEKIYITSLPEDQGIIKLKNSNNYKNISIDVKLEGNKQGEQEIRMRSDDAMNNYISVLVSGRELFVREKKDSKEVELASVNLDRINNIPIKSIEEDSLAARKKELETFSRYAPSTGQAQVYLKRLNSEKTAAPSVAEGGEEYIPEINANEKGDIKLSITLKDDDISVSVNEKPAVNTKLSKTDAGGLFLLSGWTTHGFDQRNLTDDVYDAVFDGLTIKNLSRENILFSSKYTGMEKIIYTGKKYGEAIIGWFVKYL</sequence>